<dbReference type="AlphaFoldDB" id="A0A6A6P7F8"/>
<dbReference type="SUPFAM" id="SSF54373">
    <property type="entry name" value="FAD-linked reductases, C-terminal domain"/>
    <property type="match status" value="1"/>
</dbReference>
<sequence>MLALRSALSSSLAFWSLFVPSLGNAVSSDSVSFIRPAAVESGGAQNIEIEYHRPIDGELSIHYGACDLDDPAFSHHRIGTAYIGNHELAKRHVGWDENRPSRFVWVAPESLLEHGCLHAFSGIELVGRSDPIPVMKRNNQRRAVFAEIADSEGPWFDGVEYLSEKEPDDVFVAQAKSSTVGIIGGGMSGLMTAYLLDSVGIHDYTIIESSYRIGGRVHTTYLNGTSPDDYQYQEMGPMRFPVSITDPDTNETIQIMDHRMVFQLAETLNEMNGNDPDYAVNFIPWIQNSPNTPTSTSKRRPDGTVPGTAEVEESPAYQDNPNATYSNATAVAEAEEAYEEWVGLDEDDVRAIAANIFQAHKDAVDRGLLDFSEAEYLRRVLRLDLNITDQVDTIDDHFPSWEYDSVYFAATEWRTIDKGLSQLPAAFGPLVLNRTMFGTNVHEMEWDEESEQMTIKWRSDNPFDMNTDSKTFDYTVVAVPFSKVRIWRLPDYTSLLSRAINTLNYQQACKVALHYKTRFWEHLEHPIFGGCGSTDIPGIGSICYPSYKLNSSLPGALLANYRSGVLARSLGALDEVEHVALVQRAMAEIHGEIANEQFTGAYDRICWEFDRHQAGAWCSPLSGQQELYLPAYFHTEKHTVFVGEHTSYTHAWIFSALESGVRGTTQLLLEMGLVDEAKAVVDQWMARWISV</sequence>
<dbReference type="PANTHER" id="PTHR10742">
    <property type="entry name" value="FLAVIN MONOAMINE OXIDASE"/>
    <property type="match status" value="1"/>
</dbReference>
<reference evidence="4" key="1">
    <citation type="journal article" date="2020" name="Stud. Mycol.">
        <title>101 Dothideomycetes genomes: a test case for predicting lifestyles and emergence of pathogens.</title>
        <authorList>
            <person name="Haridas S."/>
            <person name="Albert R."/>
            <person name="Binder M."/>
            <person name="Bloem J."/>
            <person name="Labutti K."/>
            <person name="Salamov A."/>
            <person name="Andreopoulos B."/>
            <person name="Baker S."/>
            <person name="Barry K."/>
            <person name="Bills G."/>
            <person name="Bluhm B."/>
            <person name="Cannon C."/>
            <person name="Castanera R."/>
            <person name="Culley D."/>
            <person name="Daum C."/>
            <person name="Ezra D."/>
            <person name="Gonzalez J."/>
            <person name="Henrissat B."/>
            <person name="Kuo A."/>
            <person name="Liang C."/>
            <person name="Lipzen A."/>
            <person name="Lutzoni F."/>
            <person name="Magnuson J."/>
            <person name="Mondo S."/>
            <person name="Nolan M."/>
            <person name="Ohm R."/>
            <person name="Pangilinan J."/>
            <person name="Park H.-J."/>
            <person name="Ramirez L."/>
            <person name="Alfaro M."/>
            <person name="Sun H."/>
            <person name="Tritt A."/>
            <person name="Yoshinaga Y."/>
            <person name="Zwiers L.-H."/>
            <person name="Turgeon B."/>
            <person name="Goodwin S."/>
            <person name="Spatafora J."/>
            <person name="Crous P."/>
            <person name="Grigoriev I."/>
        </authorList>
    </citation>
    <scope>NUCLEOTIDE SEQUENCE</scope>
    <source>
        <strain evidence="4">ATCC 16933</strain>
    </source>
</reference>
<evidence type="ECO:0000256" key="2">
    <source>
        <dbReference type="SAM" id="SignalP"/>
    </source>
</evidence>
<protein>
    <submittedName>
        <fullName evidence="4">Flavin-containing amine oxidoreductase-domain containing protein</fullName>
    </submittedName>
</protein>
<evidence type="ECO:0000259" key="3">
    <source>
        <dbReference type="Pfam" id="PF01593"/>
    </source>
</evidence>
<dbReference type="Proteomes" id="UP000799766">
    <property type="component" value="Unassembled WGS sequence"/>
</dbReference>
<feature type="signal peptide" evidence="2">
    <location>
        <begin position="1"/>
        <end position="23"/>
    </location>
</feature>
<evidence type="ECO:0000313" key="5">
    <source>
        <dbReference type="Proteomes" id="UP000799766"/>
    </source>
</evidence>
<organism evidence="4 5">
    <name type="scientific">Lineolata rhizophorae</name>
    <dbReference type="NCBI Taxonomy" id="578093"/>
    <lineage>
        <taxon>Eukaryota</taxon>
        <taxon>Fungi</taxon>
        <taxon>Dikarya</taxon>
        <taxon>Ascomycota</taxon>
        <taxon>Pezizomycotina</taxon>
        <taxon>Dothideomycetes</taxon>
        <taxon>Dothideomycetes incertae sedis</taxon>
        <taxon>Lineolatales</taxon>
        <taxon>Lineolataceae</taxon>
        <taxon>Lineolata</taxon>
    </lineage>
</organism>
<dbReference type="PANTHER" id="PTHR10742:SF382">
    <property type="entry name" value="AMINE OXIDASE DOMAIN-CONTAINING PROTEIN"/>
    <property type="match status" value="1"/>
</dbReference>
<gene>
    <name evidence="4" type="ORF">BDY21DRAFT_281492</name>
</gene>
<feature type="chain" id="PRO_5025507843" evidence="2">
    <location>
        <begin position="24"/>
        <end position="691"/>
    </location>
</feature>
<evidence type="ECO:0000313" key="4">
    <source>
        <dbReference type="EMBL" id="KAF2459809.1"/>
    </source>
</evidence>
<dbReference type="Gene3D" id="3.90.660.10">
    <property type="match status" value="1"/>
</dbReference>
<feature type="domain" description="Amine oxidase" evidence="3">
    <location>
        <begin position="187"/>
        <end position="663"/>
    </location>
</feature>
<feature type="region of interest" description="Disordered" evidence="1">
    <location>
        <begin position="289"/>
        <end position="321"/>
    </location>
</feature>
<keyword evidence="5" id="KW-1185">Reference proteome</keyword>
<dbReference type="SUPFAM" id="SSF51905">
    <property type="entry name" value="FAD/NAD(P)-binding domain"/>
    <property type="match status" value="1"/>
</dbReference>
<dbReference type="InterPro" id="IPR050281">
    <property type="entry name" value="Flavin_monoamine_oxidase"/>
</dbReference>
<dbReference type="InterPro" id="IPR002937">
    <property type="entry name" value="Amino_oxidase"/>
</dbReference>
<dbReference type="Pfam" id="PF01593">
    <property type="entry name" value="Amino_oxidase"/>
    <property type="match status" value="1"/>
</dbReference>
<keyword evidence="2" id="KW-0732">Signal</keyword>
<dbReference type="GO" id="GO:0001716">
    <property type="term" value="F:L-amino-acid oxidase activity"/>
    <property type="evidence" value="ECO:0007669"/>
    <property type="project" value="TreeGrafter"/>
</dbReference>
<dbReference type="Gene3D" id="1.20.1440.240">
    <property type="match status" value="1"/>
</dbReference>
<dbReference type="InterPro" id="IPR036188">
    <property type="entry name" value="FAD/NAD-bd_sf"/>
</dbReference>
<dbReference type="EMBL" id="MU001674">
    <property type="protein sequence ID" value="KAF2459809.1"/>
    <property type="molecule type" value="Genomic_DNA"/>
</dbReference>
<proteinExistence type="predicted"/>
<dbReference type="GO" id="GO:0009063">
    <property type="term" value="P:amino acid catabolic process"/>
    <property type="evidence" value="ECO:0007669"/>
    <property type="project" value="TreeGrafter"/>
</dbReference>
<dbReference type="Gene3D" id="3.50.50.60">
    <property type="entry name" value="FAD/NAD(P)-binding domain"/>
    <property type="match status" value="1"/>
</dbReference>
<dbReference type="OrthoDB" id="7777654at2759"/>
<name>A0A6A6P7F8_9PEZI</name>
<evidence type="ECO:0000256" key="1">
    <source>
        <dbReference type="SAM" id="MobiDB-lite"/>
    </source>
</evidence>
<accession>A0A6A6P7F8</accession>